<evidence type="ECO:0000313" key="2">
    <source>
        <dbReference type="EMBL" id="RCV93696.1"/>
    </source>
</evidence>
<evidence type="ECO:0000313" key="3">
    <source>
        <dbReference type="Proteomes" id="UP000253204"/>
    </source>
</evidence>
<dbReference type="RefSeq" id="WP_114485024.1">
    <property type="nucleotide sequence ID" value="NZ_CBCSHM010000007.1"/>
</dbReference>
<dbReference type="Proteomes" id="UP000253204">
    <property type="component" value="Unassembled WGS sequence"/>
</dbReference>
<organism evidence="2 3">
    <name type="scientific">Vreelandella rituensis</name>
    <dbReference type="NCBI Taxonomy" id="2282306"/>
    <lineage>
        <taxon>Bacteria</taxon>
        <taxon>Pseudomonadati</taxon>
        <taxon>Pseudomonadota</taxon>
        <taxon>Gammaproteobacteria</taxon>
        <taxon>Oceanospirillales</taxon>
        <taxon>Halomonadaceae</taxon>
        <taxon>Vreelandella</taxon>
    </lineage>
</organism>
<feature type="region of interest" description="Disordered" evidence="1">
    <location>
        <begin position="276"/>
        <end position="295"/>
    </location>
</feature>
<accession>A0A368UAP2</accession>
<sequence length="295" mass="31943">MSQATADPFIALLGNTLVAPVYWHACHQWGIEQVNETVLAHNGATILEWPHTRALLKARAGSTLSELDTPLVLDHIRDTIVHCVENDLKIEGGLLFDDVWSMESTGRTTTAVQSIPSDDLALMTAAPQRIAANLPMPKGRLGRNNPEPSRVLTREPTGGLIRVAMSSLGEGIPPAMEAVFLVEEQFKARDDLYVSEGTFLIPLDGACQATEAAWLRWIPNSTFFSKRSSILGSDNVMAMLSATPAGSAQPHVKPGTQDDIPALFLSFSYPLGPTETAHECPANESKPMPPPEMLN</sequence>
<reference evidence="2 3" key="1">
    <citation type="submission" date="2018-07" db="EMBL/GenBank/DDBJ databases">
        <title>Halomonas rutogse sp. nov., isolated from Lake TangqianCo on Tibetan Plateau.</title>
        <authorList>
            <person name="Lu H."/>
            <person name="Xing P."/>
            <person name="Wu Q."/>
        </authorList>
    </citation>
    <scope>NUCLEOTIDE SEQUENCE [LARGE SCALE GENOMIC DNA]</scope>
    <source>
        <strain evidence="2 3">TQ8S</strain>
    </source>
</reference>
<gene>
    <name evidence="2" type="ORF">DU506_00655</name>
</gene>
<protein>
    <submittedName>
        <fullName evidence="2">Uncharacterized protein</fullName>
    </submittedName>
</protein>
<dbReference type="EMBL" id="QPIJ01000001">
    <property type="protein sequence ID" value="RCV93696.1"/>
    <property type="molecule type" value="Genomic_DNA"/>
</dbReference>
<proteinExistence type="predicted"/>
<comment type="caution">
    <text evidence="2">The sequence shown here is derived from an EMBL/GenBank/DDBJ whole genome shotgun (WGS) entry which is preliminary data.</text>
</comment>
<dbReference type="AlphaFoldDB" id="A0A368UAP2"/>
<name>A0A368UAP2_9GAMM</name>
<evidence type="ECO:0000256" key="1">
    <source>
        <dbReference type="SAM" id="MobiDB-lite"/>
    </source>
</evidence>
<keyword evidence="3" id="KW-1185">Reference proteome</keyword>